<evidence type="ECO:0000256" key="11">
    <source>
        <dbReference type="SAM" id="MobiDB-lite"/>
    </source>
</evidence>
<feature type="transmembrane region" description="Helical" evidence="12">
    <location>
        <begin position="722"/>
        <end position="741"/>
    </location>
</feature>
<dbReference type="SMART" id="SM00831">
    <property type="entry name" value="Cation_ATPase_N"/>
    <property type="match status" value="1"/>
</dbReference>
<dbReference type="InterPro" id="IPR018303">
    <property type="entry name" value="ATPase_P-typ_P_site"/>
</dbReference>
<dbReference type="FunFam" id="2.70.150.10:FF:000160">
    <property type="entry name" value="Sarcoplasmic/endoplasmic reticulum calcium ATPase 1"/>
    <property type="match status" value="1"/>
</dbReference>
<feature type="compositionally biased region" description="Basic and acidic residues" evidence="11">
    <location>
        <begin position="181"/>
        <end position="192"/>
    </location>
</feature>
<evidence type="ECO:0000256" key="3">
    <source>
        <dbReference type="ARBA" id="ARBA00022553"/>
    </source>
</evidence>
<feature type="transmembrane region" description="Helical" evidence="12">
    <location>
        <begin position="832"/>
        <end position="850"/>
    </location>
</feature>
<keyword evidence="9 12" id="KW-1133">Transmembrane helix</keyword>
<feature type="transmembrane region" description="Helical" evidence="12">
    <location>
        <begin position="690"/>
        <end position="710"/>
    </location>
</feature>
<dbReference type="GO" id="GO:0006883">
    <property type="term" value="P:intracellular sodium ion homeostasis"/>
    <property type="evidence" value="ECO:0007669"/>
    <property type="project" value="TreeGrafter"/>
</dbReference>
<dbReference type="PRINTS" id="PR00120">
    <property type="entry name" value="HATPASE"/>
</dbReference>
<evidence type="ECO:0000256" key="12">
    <source>
        <dbReference type="SAM" id="Phobius"/>
    </source>
</evidence>
<dbReference type="GO" id="GO:0005524">
    <property type="term" value="F:ATP binding"/>
    <property type="evidence" value="ECO:0007669"/>
    <property type="project" value="UniProtKB-KW"/>
</dbReference>
<feature type="transmembrane region" description="Helical" evidence="12">
    <location>
        <begin position="762"/>
        <end position="781"/>
    </location>
</feature>
<dbReference type="InterPro" id="IPR050510">
    <property type="entry name" value="Cation_transp_ATPase_P-type"/>
</dbReference>
<feature type="compositionally biased region" description="Basic and acidic residues" evidence="11">
    <location>
        <begin position="35"/>
        <end position="46"/>
    </location>
</feature>
<dbReference type="InterPro" id="IPR006068">
    <property type="entry name" value="ATPase_P-typ_cation-transptr_C"/>
</dbReference>
<proteinExistence type="inferred from homology"/>
<keyword evidence="8" id="KW-1278">Translocase</keyword>
<keyword evidence="7" id="KW-0460">Magnesium</keyword>
<dbReference type="InterPro" id="IPR001757">
    <property type="entry name" value="P_typ_ATPase"/>
</dbReference>
<name>A0A1I1KGJ3_9LACT</name>
<keyword evidence="3" id="KW-0597">Phosphoprotein</keyword>
<dbReference type="InterPro" id="IPR023214">
    <property type="entry name" value="HAD_sf"/>
</dbReference>
<dbReference type="Pfam" id="PF00690">
    <property type="entry name" value="Cation_ATPase_N"/>
    <property type="match status" value="1"/>
</dbReference>
<feature type="transmembrane region" description="Helical" evidence="12">
    <location>
        <begin position="862"/>
        <end position="879"/>
    </location>
</feature>
<dbReference type="SFLD" id="SFLDS00003">
    <property type="entry name" value="Haloacid_Dehalogenase"/>
    <property type="match status" value="1"/>
</dbReference>
<feature type="region of interest" description="Disordered" evidence="11">
    <location>
        <begin position="169"/>
        <end position="205"/>
    </location>
</feature>
<dbReference type="SFLD" id="SFLDG00002">
    <property type="entry name" value="C1.7:_P-type_atpase_like"/>
    <property type="match status" value="1"/>
</dbReference>
<evidence type="ECO:0000256" key="10">
    <source>
        <dbReference type="ARBA" id="ARBA00023136"/>
    </source>
</evidence>
<feature type="domain" description="Cation-transporting P-type ATPase N-terminal" evidence="13">
    <location>
        <begin position="10"/>
        <end position="83"/>
    </location>
</feature>
<feature type="transmembrane region" description="Helical" evidence="12">
    <location>
        <begin position="793"/>
        <end position="812"/>
    </location>
</feature>
<dbReference type="SUPFAM" id="SSF81653">
    <property type="entry name" value="Calcium ATPase, transduction domain A"/>
    <property type="match status" value="1"/>
</dbReference>
<dbReference type="GO" id="GO:0005391">
    <property type="term" value="F:P-type sodium:potassium-exchanging transporter activity"/>
    <property type="evidence" value="ECO:0007669"/>
    <property type="project" value="TreeGrafter"/>
</dbReference>
<dbReference type="STRING" id="753702.SAMN04488102_11115"/>
<organism evidence="14 15">
    <name type="scientific">Alkalibacterium subtropicum</name>
    <dbReference type="NCBI Taxonomy" id="753702"/>
    <lineage>
        <taxon>Bacteria</taxon>
        <taxon>Bacillati</taxon>
        <taxon>Bacillota</taxon>
        <taxon>Bacilli</taxon>
        <taxon>Lactobacillales</taxon>
        <taxon>Carnobacteriaceae</taxon>
        <taxon>Alkalibacterium</taxon>
    </lineage>
</organism>
<dbReference type="Gene3D" id="3.40.50.1000">
    <property type="entry name" value="HAD superfamily/HAD-like"/>
    <property type="match status" value="1"/>
</dbReference>
<keyword evidence="10 12" id="KW-0472">Membrane</keyword>
<keyword evidence="4 12" id="KW-0812">Transmembrane</keyword>
<keyword evidence="6" id="KW-0067">ATP-binding</keyword>
<dbReference type="GO" id="GO:1902600">
    <property type="term" value="P:proton transmembrane transport"/>
    <property type="evidence" value="ECO:0007669"/>
    <property type="project" value="TreeGrafter"/>
</dbReference>
<dbReference type="SUPFAM" id="SSF81665">
    <property type="entry name" value="Calcium ATPase, transmembrane domain M"/>
    <property type="match status" value="1"/>
</dbReference>
<dbReference type="Gene3D" id="1.20.1110.10">
    <property type="entry name" value="Calcium-transporting ATPase, transmembrane domain"/>
    <property type="match status" value="1"/>
</dbReference>
<evidence type="ECO:0000256" key="9">
    <source>
        <dbReference type="ARBA" id="ARBA00022989"/>
    </source>
</evidence>
<comment type="similarity">
    <text evidence="2">Belongs to the cation transport ATPase (P-type) (TC 3.A.3) family. Type IIA subfamily.</text>
</comment>
<protein>
    <submittedName>
        <fullName evidence="14">Potassium and/or sodium efflux P-type ATPase</fullName>
    </submittedName>
</protein>
<dbReference type="SUPFAM" id="SSF56784">
    <property type="entry name" value="HAD-like"/>
    <property type="match status" value="1"/>
</dbReference>
<dbReference type="SFLD" id="SFLDF00027">
    <property type="entry name" value="p-type_atpase"/>
    <property type="match status" value="1"/>
</dbReference>
<dbReference type="InterPro" id="IPR023299">
    <property type="entry name" value="ATPase_P-typ_cyto_dom_N"/>
</dbReference>
<keyword evidence="5" id="KW-0547">Nucleotide-binding</keyword>
<dbReference type="InterPro" id="IPR023298">
    <property type="entry name" value="ATPase_P-typ_TM_dom_sf"/>
</dbReference>
<feature type="transmembrane region" description="Helical" evidence="12">
    <location>
        <begin position="275"/>
        <end position="302"/>
    </location>
</feature>
<dbReference type="Gene3D" id="3.40.1110.10">
    <property type="entry name" value="Calcium-transporting ATPase, cytoplasmic domain N"/>
    <property type="match status" value="1"/>
</dbReference>
<evidence type="ECO:0000256" key="4">
    <source>
        <dbReference type="ARBA" id="ARBA00022692"/>
    </source>
</evidence>
<dbReference type="SUPFAM" id="SSF81660">
    <property type="entry name" value="Metal cation-transporting ATPase, ATP-binding domain N"/>
    <property type="match status" value="1"/>
</dbReference>
<dbReference type="InterPro" id="IPR059000">
    <property type="entry name" value="ATPase_P-type_domA"/>
</dbReference>
<evidence type="ECO:0000256" key="1">
    <source>
        <dbReference type="ARBA" id="ARBA00004127"/>
    </source>
</evidence>
<dbReference type="GO" id="GO:0036376">
    <property type="term" value="P:sodium ion export across plasma membrane"/>
    <property type="evidence" value="ECO:0007669"/>
    <property type="project" value="TreeGrafter"/>
</dbReference>
<dbReference type="AlphaFoldDB" id="A0A1I1KGJ3"/>
<dbReference type="PANTHER" id="PTHR43294">
    <property type="entry name" value="SODIUM/POTASSIUM-TRANSPORTING ATPASE SUBUNIT ALPHA"/>
    <property type="match status" value="1"/>
</dbReference>
<feature type="transmembrane region" description="Helical" evidence="12">
    <location>
        <begin position="251"/>
        <end position="269"/>
    </location>
</feature>
<evidence type="ECO:0000256" key="8">
    <source>
        <dbReference type="ARBA" id="ARBA00022967"/>
    </source>
</evidence>
<dbReference type="GO" id="GO:0005886">
    <property type="term" value="C:plasma membrane"/>
    <property type="evidence" value="ECO:0007669"/>
    <property type="project" value="TreeGrafter"/>
</dbReference>
<keyword evidence="15" id="KW-1185">Reference proteome</keyword>
<evidence type="ECO:0000259" key="13">
    <source>
        <dbReference type="SMART" id="SM00831"/>
    </source>
</evidence>
<gene>
    <name evidence="14" type="ORF">SAMN04488102_11115</name>
</gene>
<dbReference type="EMBL" id="FOLT01000011">
    <property type="protein sequence ID" value="SFC57223.1"/>
    <property type="molecule type" value="Genomic_DNA"/>
</dbReference>
<feature type="region of interest" description="Disordered" evidence="11">
    <location>
        <begin position="24"/>
        <end position="46"/>
    </location>
</feature>
<dbReference type="GO" id="GO:1990573">
    <property type="term" value="P:potassium ion import across plasma membrane"/>
    <property type="evidence" value="ECO:0007669"/>
    <property type="project" value="TreeGrafter"/>
</dbReference>
<dbReference type="PANTHER" id="PTHR43294:SF20">
    <property type="entry name" value="P-TYPE ATPASE"/>
    <property type="match status" value="1"/>
</dbReference>
<dbReference type="GO" id="GO:0016887">
    <property type="term" value="F:ATP hydrolysis activity"/>
    <property type="evidence" value="ECO:0007669"/>
    <property type="project" value="InterPro"/>
</dbReference>
<dbReference type="GO" id="GO:0012505">
    <property type="term" value="C:endomembrane system"/>
    <property type="evidence" value="ECO:0007669"/>
    <property type="project" value="UniProtKB-SubCell"/>
</dbReference>
<dbReference type="Pfam" id="PF00122">
    <property type="entry name" value="E1-E2_ATPase"/>
    <property type="match status" value="1"/>
</dbReference>
<dbReference type="NCBIfam" id="TIGR01494">
    <property type="entry name" value="ATPase_P-type"/>
    <property type="match status" value="2"/>
</dbReference>
<dbReference type="InterPro" id="IPR036412">
    <property type="entry name" value="HAD-like_sf"/>
</dbReference>
<evidence type="ECO:0000256" key="5">
    <source>
        <dbReference type="ARBA" id="ARBA00022741"/>
    </source>
</evidence>
<feature type="transmembrane region" description="Helical" evidence="12">
    <location>
        <begin position="63"/>
        <end position="81"/>
    </location>
</feature>
<dbReference type="GO" id="GO:0030007">
    <property type="term" value="P:intracellular potassium ion homeostasis"/>
    <property type="evidence" value="ECO:0007669"/>
    <property type="project" value="TreeGrafter"/>
</dbReference>
<feature type="compositionally biased region" description="Polar residues" evidence="11">
    <location>
        <begin position="169"/>
        <end position="179"/>
    </location>
</feature>
<evidence type="ECO:0000256" key="2">
    <source>
        <dbReference type="ARBA" id="ARBA00005675"/>
    </source>
</evidence>
<feature type="transmembrane region" description="Helical" evidence="12">
    <location>
        <begin position="87"/>
        <end position="104"/>
    </location>
</feature>
<dbReference type="PRINTS" id="PR00119">
    <property type="entry name" value="CATATPASE"/>
</dbReference>
<dbReference type="Pfam" id="PF00689">
    <property type="entry name" value="Cation_ATPase_C"/>
    <property type="match status" value="1"/>
</dbReference>
<dbReference type="PROSITE" id="PS00154">
    <property type="entry name" value="ATPASE_E1_E2"/>
    <property type="match status" value="1"/>
</dbReference>
<dbReference type="RefSeq" id="WP_091530949.1">
    <property type="nucleotide sequence ID" value="NZ_FOLT01000011.1"/>
</dbReference>
<dbReference type="Pfam" id="PF13246">
    <property type="entry name" value="Cation_ATPase"/>
    <property type="match status" value="1"/>
</dbReference>
<evidence type="ECO:0000313" key="14">
    <source>
        <dbReference type="EMBL" id="SFC57223.1"/>
    </source>
</evidence>
<dbReference type="Proteomes" id="UP000199612">
    <property type="component" value="Unassembled WGS sequence"/>
</dbReference>
<evidence type="ECO:0000313" key="15">
    <source>
        <dbReference type="Proteomes" id="UP000199612"/>
    </source>
</evidence>
<evidence type="ECO:0000256" key="6">
    <source>
        <dbReference type="ARBA" id="ARBA00022840"/>
    </source>
</evidence>
<sequence>MAKDNETEQTYYQYENEEIVKEFDSDATEGLSSEEAQKRLEQDGPNEIEHEEVSKWTILIRQLNNVVIYILFAAVALTLGMGHYSDAVVIGLVIIANTFIGYYQEVNASNALEKIKDMLSTQATVIRDGKRVDIPAEEVVKGDLVYIEAGDNIPADLRLIEAENMKVQESSLTGESGSVSKEAEPLEGKKSTGDQSNMAFSSTSVTNGNGTGVVVATAEETEIGKISSAVSEQSHQKTPLMKEIDGLGKNISYVILGVAALLFALGFFIGDYTLAALSLAVITMIVGSIPEGLPATTSVVLAMGVRTLANKKNTIVKTLPAAETLGSVDIIATDKTGTLTRNEMTVQTIVTTEDTYEVTGVGYSPDGDILKDDEPVDLDELETLKELIQSGYEANETTLEQEEDKWIINGEPTDGAFLTLYQKSHKTEESDYEEIDRIPFDSDYRYIASLSQHKETGDQKIYVKGSPDKIFEMAEGSDPDFDLSHWQDKVEELSSKGQRVVAVGVKKLDQKKEDIDHPDMEDGITFLGIVGIMDPPRDEVIDSIKTMRKAGVEVKMITGDHPSTAKAIAEKLGLAEEVNTITGLELEEMSEDELTEKINDYHVFARTTPDNKLKIVKAYKRSGKVIAMVGDGVNDAPALKTSDIGVAMGQKGTDVSKDSANMVLANDDFSTMQTAIHEGRRIYDNIKKSILYLLPTSFAEGLIIAITLLLQNDLPLRATQMLWINMVSAITIQFAFIFEPAEEGTMERPPRDTSEPFVGKRQAFEIAYVSILMAGLSLLAYNWLTTSYGVDQATASTTVVNIMVMSKIFYLFNIRTRKPAFSKEFFSNKMAFVIIGIMLVLQLILTYVPFMQRYFYTEGLDVLEWLIAIGVGIIVLIVTEADKLIRLKVLNKDE</sequence>
<dbReference type="OrthoDB" id="9760364at2"/>
<dbReference type="InterPro" id="IPR008250">
    <property type="entry name" value="ATPase_P-typ_transduc_dom_A_sf"/>
</dbReference>
<reference evidence="15" key="1">
    <citation type="submission" date="2016-10" db="EMBL/GenBank/DDBJ databases">
        <authorList>
            <person name="Varghese N."/>
            <person name="Submissions S."/>
        </authorList>
    </citation>
    <scope>NUCLEOTIDE SEQUENCE [LARGE SCALE GENOMIC DNA]</scope>
    <source>
        <strain evidence="15">DSM 23664</strain>
    </source>
</reference>
<dbReference type="InterPro" id="IPR044492">
    <property type="entry name" value="P_typ_ATPase_HD_dom"/>
</dbReference>
<dbReference type="InterPro" id="IPR004014">
    <property type="entry name" value="ATPase_P-typ_cation-transptr_N"/>
</dbReference>
<dbReference type="Gene3D" id="2.70.150.10">
    <property type="entry name" value="Calcium-transporting ATPase, cytoplasmic transduction domain A"/>
    <property type="match status" value="1"/>
</dbReference>
<accession>A0A1I1KGJ3</accession>
<evidence type="ECO:0000256" key="7">
    <source>
        <dbReference type="ARBA" id="ARBA00022842"/>
    </source>
</evidence>
<comment type="subcellular location">
    <subcellularLocation>
        <location evidence="1">Endomembrane system</location>
        <topology evidence="1">Multi-pass membrane protein</topology>
    </subcellularLocation>
</comment>